<dbReference type="SUPFAM" id="SSF56219">
    <property type="entry name" value="DNase I-like"/>
    <property type="match status" value="1"/>
</dbReference>
<gene>
    <name evidence="2" type="ORF">PAAG_03427</name>
</gene>
<feature type="domain" description="Endonuclease/exonuclease/phosphatase" evidence="1">
    <location>
        <begin position="54"/>
        <end position="141"/>
    </location>
</feature>
<dbReference type="HOGENOM" id="CLU_1816382_0_0_1"/>
<accession>C1GX53</accession>
<dbReference type="Pfam" id="PF14529">
    <property type="entry name" value="Exo_endo_phos_2"/>
    <property type="match status" value="1"/>
</dbReference>
<name>C1GX53_PARBA</name>
<dbReference type="AlphaFoldDB" id="C1GX53"/>
<dbReference type="OrthoDB" id="4233733at2759"/>
<keyword evidence="3" id="KW-1185">Reference proteome</keyword>
<dbReference type="VEuPathDB" id="FungiDB:PAAG_03427"/>
<reference evidence="2 3" key="1">
    <citation type="journal article" date="2011" name="PLoS Genet.">
        <title>Comparative genomic analysis of human fungal pathogens causing paracoccidioidomycosis.</title>
        <authorList>
            <person name="Desjardins C.A."/>
            <person name="Champion M.D."/>
            <person name="Holder J.W."/>
            <person name="Muszewska A."/>
            <person name="Goldberg J."/>
            <person name="Bailao A.M."/>
            <person name="Brigido M.M."/>
            <person name="Ferreira M.E."/>
            <person name="Garcia A.M."/>
            <person name="Grynberg M."/>
            <person name="Gujja S."/>
            <person name="Heiman D.I."/>
            <person name="Henn M.R."/>
            <person name="Kodira C.D."/>
            <person name="Leon-Narvaez H."/>
            <person name="Longo L.V."/>
            <person name="Ma L.J."/>
            <person name="Malavazi I."/>
            <person name="Matsuo A.L."/>
            <person name="Morais F.V."/>
            <person name="Pereira M."/>
            <person name="Rodriguez-Brito S."/>
            <person name="Sakthikumar S."/>
            <person name="Salem-Izacc S.M."/>
            <person name="Sykes S.M."/>
            <person name="Teixeira M.M."/>
            <person name="Vallejo M.C."/>
            <person name="Walter M.E."/>
            <person name="Yandava C."/>
            <person name="Young S."/>
            <person name="Zeng Q."/>
            <person name="Zucker J."/>
            <person name="Felipe M.S."/>
            <person name="Goldman G.H."/>
            <person name="Haas B.J."/>
            <person name="McEwen J.G."/>
            <person name="Nino-Vega G."/>
            <person name="Puccia R."/>
            <person name="San-Blas G."/>
            <person name="Soares C.M."/>
            <person name="Birren B.W."/>
            <person name="Cuomo C.A."/>
        </authorList>
    </citation>
    <scope>NUCLEOTIDE SEQUENCE [LARGE SCALE GENOMIC DNA]</scope>
    <source>
        <strain evidence="3">ATCC MYA-826 / Pb01</strain>
    </source>
</reference>
<proteinExistence type="predicted"/>
<dbReference type="InterPro" id="IPR005135">
    <property type="entry name" value="Endo/exonuclease/phosphatase"/>
</dbReference>
<dbReference type="Gene3D" id="3.60.10.10">
    <property type="entry name" value="Endonuclease/exonuclease/phosphatase"/>
    <property type="match status" value="1"/>
</dbReference>
<dbReference type="KEGG" id="pbl:PAAG_03427"/>
<protein>
    <recommendedName>
        <fullName evidence="1">Endonuclease/exonuclease/phosphatase domain-containing protein</fullName>
    </recommendedName>
</protein>
<dbReference type="EMBL" id="KN293998">
    <property type="protein sequence ID" value="EEH41141.2"/>
    <property type="molecule type" value="Genomic_DNA"/>
</dbReference>
<evidence type="ECO:0000313" key="2">
    <source>
        <dbReference type="EMBL" id="EEH41141.2"/>
    </source>
</evidence>
<evidence type="ECO:0000259" key="1">
    <source>
        <dbReference type="Pfam" id="PF14529"/>
    </source>
</evidence>
<dbReference type="GO" id="GO:0003824">
    <property type="term" value="F:catalytic activity"/>
    <property type="evidence" value="ECO:0007669"/>
    <property type="project" value="InterPro"/>
</dbReference>
<dbReference type="Proteomes" id="UP000002059">
    <property type="component" value="Partially assembled WGS sequence"/>
</dbReference>
<evidence type="ECO:0000313" key="3">
    <source>
        <dbReference type="Proteomes" id="UP000002059"/>
    </source>
</evidence>
<dbReference type="STRING" id="502779.C1GX53"/>
<dbReference type="GeneID" id="9098262"/>
<dbReference type="OMA" id="IDISQRW"/>
<dbReference type="InterPro" id="IPR036691">
    <property type="entry name" value="Endo/exonu/phosph_ase_sf"/>
</dbReference>
<sequence>MEALISDPKTTELDMLLIQEPPFTFYKTPVIYPQWRPTGKCNATARTLMQSKSISAYIQCGEASRSGNEMDSALDMINSTILQTLRNKVVISGDFNHHHQLWGGIDISQRWLRDTDELLSFIQTHHLQSCLPTVVSTHWSSG</sequence>
<organism evidence="2 3">
    <name type="scientific">Paracoccidioides lutzii (strain ATCC MYA-826 / Pb01)</name>
    <name type="common">Paracoccidioides brasiliensis</name>
    <dbReference type="NCBI Taxonomy" id="502779"/>
    <lineage>
        <taxon>Eukaryota</taxon>
        <taxon>Fungi</taxon>
        <taxon>Dikarya</taxon>
        <taxon>Ascomycota</taxon>
        <taxon>Pezizomycotina</taxon>
        <taxon>Eurotiomycetes</taxon>
        <taxon>Eurotiomycetidae</taxon>
        <taxon>Onygenales</taxon>
        <taxon>Ajellomycetaceae</taxon>
        <taxon>Paracoccidioides</taxon>
    </lineage>
</organism>
<dbReference type="RefSeq" id="XP_015701939.1">
    <property type="nucleotide sequence ID" value="XM_015844965.1"/>
</dbReference>